<proteinExistence type="predicted"/>
<dbReference type="Proteomes" id="UP000324222">
    <property type="component" value="Unassembled WGS sequence"/>
</dbReference>
<keyword evidence="3" id="KW-1185">Reference proteome</keyword>
<evidence type="ECO:0000256" key="1">
    <source>
        <dbReference type="SAM" id="MobiDB-lite"/>
    </source>
</evidence>
<reference evidence="2 3" key="1">
    <citation type="submission" date="2019-05" db="EMBL/GenBank/DDBJ databases">
        <title>Another draft genome of Portunus trituberculatus and its Hox gene families provides insights of decapod evolution.</title>
        <authorList>
            <person name="Jeong J.-H."/>
            <person name="Song I."/>
            <person name="Kim S."/>
            <person name="Choi T."/>
            <person name="Kim D."/>
            <person name="Ryu S."/>
            <person name="Kim W."/>
        </authorList>
    </citation>
    <scope>NUCLEOTIDE SEQUENCE [LARGE SCALE GENOMIC DNA]</scope>
    <source>
        <tissue evidence="2">Muscle</tissue>
    </source>
</reference>
<evidence type="ECO:0000313" key="3">
    <source>
        <dbReference type="Proteomes" id="UP000324222"/>
    </source>
</evidence>
<organism evidence="2 3">
    <name type="scientific">Portunus trituberculatus</name>
    <name type="common">Swimming crab</name>
    <name type="synonym">Neptunus trituberculatus</name>
    <dbReference type="NCBI Taxonomy" id="210409"/>
    <lineage>
        <taxon>Eukaryota</taxon>
        <taxon>Metazoa</taxon>
        <taxon>Ecdysozoa</taxon>
        <taxon>Arthropoda</taxon>
        <taxon>Crustacea</taxon>
        <taxon>Multicrustacea</taxon>
        <taxon>Malacostraca</taxon>
        <taxon>Eumalacostraca</taxon>
        <taxon>Eucarida</taxon>
        <taxon>Decapoda</taxon>
        <taxon>Pleocyemata</taxon>
        <taxon>Brachyura</taxon>
        <taxon>Eubrachyura</taxon>
        <taxon>Portunoidea</taxon>
        <taxon>Portunidae</taxon>
        <taxon>Portuninae</taxon>
        <taxon>Portunus</taxon>
    </lineage>
</organism>
<dbReference type="AlphaFoldDB" id="A0A5B7K457"/>
<gene>
    <name evidence="2" type="ORF">E2C01_098922</name>
</gene>
<dbReference type="EMBL" id="VSRR010135542">
    <property type="protein sequence ID" value="MPD03293.1"/>
    <property type="molecule type" value="Genomic_DNA"/>
</dbReference>
<evidence type="ECO:0000313" key="2">
    <source>
        <dbReference type="EMBL" id="MPD03293.1"/>
    </source>
</evidence>
<accession>A0A5B7K457</accession>
<feature type="region of interest" description="Disordered" evidence="1">
    <location>
        <begin position="33"/>
        <end position="64"/>
    </location>
</feature>
<name>A0A5B7K457_PORTR</name>
<feature type="compositionally biased region" description="Polar residues" evidence="1">
    <location>
        <begin position="55"/>
        <end position="64"/>
    </location>
</feature>
<sequence length="111" mass="12010">MISLPVNCTSANRSTFSMDVILSTNEMMRKDATTQVGQNRDERKGACTEKAGLPSRSTGAGQLTSVGVHGRSRFKLIGAGSLLQPTFRFARFIPRILGRIYGFNGWAGGID</sequence>
<comment type="caution">
    <text evidence="2">The sequence shown here is derived from an EMBL/GenBank/DDBJ whole genome shotgun (WGS) entry which is preliminary data.</text>
</comment>
<protein>
    <submittedName>
        <fullName evidence="2">Uncharacterized protein</fullName>
    </submittedName>
</protein>